<feature type="region of interest" description="Disordered" evidence="1">
    <location>
        <begin position="68"/>
        <end position="118"/>
    </location>
</feature>
<name>A0A169S305_9CORY</name>
<sequence length="118" mass="12997">MAVSRRANLIWRPKALESPLALVVGAGFKRLHPTTEGQKTNQACQDFLVKEILTRLFKDARCSSGDYSTRGNVMVNTVPSPGVLSTTTVPPWPSTRDLVIARPRPDPPDALDREESAR</sequence>
<dbReference type="EMBL" id="AP017369">
    <property type="protein sequence ID" value="BAU96948.1"/>
    <property type="molecule type" value="Genomic_DNA"/>
</dbReference>
<protein>
    <submittedName>
        <fullName evidence="2">Uncharacterized protein</fullName>
    </submittedName>
</protein>
<accession>A0A169S305</accession>
<evidence type="ECO:0000313" key="3">
    <source>
        <dbReference type="Proteomes" id="UP000218244"/>
    </source>
</evidence>
<keyword evidence="3" id="KW-1185">Reference proteome</keyword>
<evidence type="ECO:0000313" key="2">
    <source>
        <dbReference type="EMBL" id="BAU96948.1"/>
    </source>
</evidence>
<evidence type="ECO:0000256" key="1">
    <source>
        <dbReference type="SAM" id="MobiDB-lite"/>
    </source>
</evidence>
<dbReference type="KEGG" id="csur:N24_2686"/>
<dbReference type="Proteomes" id="UP000218244">
    <property type="component" value="Chromosome"/>
</dbReference>
<organism evidence="2 3">
    <name type="scientific">Corynebacterium suranareeae</name>
    <dbReference type="NCBI Taxonomy" id="2506452"/>
    <lineage>
        <taxon>Bacteria</taxon>
        <taxon>Bacillati</taxon>
        <taxon>Actinomycetota</taxon>
        <taxon>Actinomycetes</taxon>
        <taxon>Mycobacteriales</taxon>
        <taxon>Corynebacteriaceae</taxon>
        <taxon>Corynebacterium</taxon>
    </lineage>
</organism>
<dbReference type="AlphaFoldDB" id="A0A169S305"/>
<feature type="compositionally biased region" description="Basic and acidic residues" evidence="1">
    <location>
        <begin position="103"/>
        <end position="118"/>
    </location>
</feature>
<reference evidence="2 3" key="1">
    <citation type="submission" date="2016-02" db="EMBL/GenBank/DDBJ databases">
        <title>Corynebacterium glutamicum N24 whole genome sequencing project.</title>
        <authorList>
            <person name="Matsutani M."/>
            <person name="Nangtapong N."/>
            <person name="Yakushi T."/>
            <person name="Matsushita K."/>
        </authorList>
    </citation>
    <scope>NUCLEOTIDE SEQUENCE [LARGE SCALE GENOMIC DNA]</scope>
    <source>
        <strain evidence="2 3">N24</strain>
    </source>
</reference>
<feature type="compositionally biased region" description="Polar residues" evidence="1">
    <location>
        <begin position="68"/>
        <end position="89"/>
    </location>
</feature>
<gene>
    <name evidence="2" type="ORF">N24_2686</name>
</gene>
<proteinExistence type="predicted"/>